<dbReference type="EMBL" id="ATJV01000066">
    <property type="protein sequence ID" value="EPZ14962.1"/>
    <property type="molecule type" value="Genomic_DNA"/>
</dbReference>
<gene>
    <name evidence="1" type="ORF">M622_17425</name>
</gene>
<keyword evidence="1" id="KW-0547">Nucleotide-binding</keyword>
<name>S9ZN86_9RHOO</name>
<keyword evidence="1" id="KW-0067">ATP-binding</keyword>
<evidence type="ECO:0000313" key="1">
    <source>
        <dbReference type="EMBL" id="EPZ14962.1"/>
    </source>
</evidence>
<dbReference type="RefSeq" id="WP_021249967.1">
    <property type="nucleotide sequence ID" value="NZ_ATJV01000066.1"/>
</dbReference>
<dbReference type="PATRIC" id="fig|1348657.5.peg.2570"/>
<dbReference type="eggNOG" id="COG1474">
    <property type="taxonomic scope" value="Bacteria"/>
</dbReference>
<organism evidence="1 2">
    <name type="scientific">Thauera terpenica 58Eu</name>
    <dbReference type="NCBI Taxonomy" id="1348657"/>
    <lineage>
        <taxon>Bacteria</taxon>
        <taxon>Pseudomonadati</taxon>
        <taxon>Pseudomonadota</taxon>
        <taxon>Betaproteobacteria</taxon>
        <taxon>Rhodocyclales</taxon>
        <taxon>Zoogloeaceae</taxon>
        <taxon>Thauera</taxon>
    </lineage>
</organism>
<dbReference type="InterPro" id="IPR021228">
    <property type="entry name" value="BrxD"/>
</dbReference>
<reference evidence="1 2" key="1">
    <citation type="submission" date="2013-06" db="EMBL/GenBank/DDBJ databases">
        <title>Draft genome sequence of Thauera terpenica.</title>
        <authorList>
            <person name="Liu B."/>
            <person name="Frostegard A.H."/>
            <person name="Shapleigh J.P."/>
        </authorList>
    </citation>
    <scope>NUCLEOTIDE SEQUENCE [LARGE SCALE GENOMIC DNA]</scope>
    <source>
        <strain evidence="1 2">58Eu</strain>
    </source>
</reference>
<dbReference type="AlphaFoldDB" id="S9ZN86"/>
<dbReference type="NCBIfam" id="NF033438">
    <property type="entry name" value="BREX_BrxD"/>
    <property type="match status" value="1"/>
</dbReference>
<evidence type="ECO:0000313" key="2">
    <source>
        <dbReference type="Proteomes" id="UP000015455"/>
    </source>
</evidence>
<protein>
    <submittedName>
        <fullName evidence="1">ATP-binding protein</fullName>
    </submittedName>
</protein>
<dbReference type="OrthoDB" id="9772976at2"/>
<dbReference type="Proteomes" id="UP000015455">
    <property type="component" value="Unassembled WGS sequence"/>
</dbReference>
<sequence length="436" mass="46837">MISAAKREDIIGALRRGTVPGSGLDAFAVGVEVFAPVIDEELERVAAGRGAFKAVRGEYGSGKTFFGRWFQERARSCGFAASEVQINETETPLHKLETVYRRLVERLGTADAAHGAFRSVIDGWFFALEQDVLAEGGVDAVDDSALLARTDALMEARLATISKAAPAFAAVLRAYRQAVARGDGALADGLISWLAGQPNVAASVKLAAGIKGDLDHFGAANFLAGVLVILRDSGYAGLVLVLDEVETLQRMRGDTRERGLNALRQWIDEIDAGRYPGLYLLITGTPAFYDGPQGIQRLVPLAQRLHVDFATEARFDNPRAAQIRLSAFDHGALVAVGTRIRDIYAEGARDQARIHGVVDDIYVETLARAVAGGLGGKVGVAPRLFLKKLVADVLDRVDLHADFDPRRHYSLTLSETEMSAAERAAANADSVDDIAL</sequence>
<dbReference type="STRING" id="1348657.M622_17425"/>
<comment type="caution">
    <text evidence="1">The sequence shown here is derived from an EMBL/GenBank/DDBJ whole genome shotgun (WGS) entry which is preliminary data.</text>
</comment>
<keyword evidence="2" id="KW-1185">Reference proteome</keyword>
<accession>S9ZN86</accession>
<dbReference type="Pfam" id="PF10923">
    <property type="entry name" value="BrxC_BrxD"/>
    <property type="match status" value="1"/>
</dbReference>
<dbReference type="GO" id="GO:0005524">
    <property type="term" value="F:ATP binding"/>
    <property type="evidence" value="ECO:0007669"/>
    <property type="project" value="UniProtKB-KW"/>
</dbReference>
<proteinExistence type="predicted"/>